<evidence type="ECO:0000256" key="3">
    <source>
        <dbReference type="ARBA" id="ARBA00023125"/>
    </source>
</evidence>
<dbReference type="InterPro" id="IPR001867">
    <property type="entry name" value="OmpR/PhoB-type_DNA-bd"/>
</dbReference>
<keyword evidence="1" id="KW-0597">Phosphoprotein</keyword>
<reference evidence="8" key="1">
    <citation type="submission" date="2018-08" db="EMBL/GenBank/DDBJ databases">
        <title>Identification of Burkholderia cepacia strains that express a Burkholderia pseudomallei-like capsular polysaccharide.</title>
        <authorList>
            <person name="Burtnick M.N."/>
            <person name="Vongsouvath M."/>
            <person name="Newton P."/>
            <person name="Wuthiekanun V."/>
            <person name="Limmathurotsakul D."/>
            <person name="Brett P.J."/>
            <person name="Chantratita N."/>
            <person name="Dance D.A."/>
        </authorList>
    </citation>
    <scope>NUCLEOTIDE SEQUENCE</scope>
    <source>
        <strain evidence="8">SBXCC001</strain>
    </source>
</reference>
<dbReference type="SUPFAM" id="SSF46894">
    <property type="entry name" value="C-terminal effector domain of the bipartite response regulators"/>
    <property type="match status" value="1"/>
</dbReference>
<dbReference type="PROSITE" id="PS51755">
    <property type="entry name" value="OMPR_PHOB"/>
    <property type="match status" value="1"/>
</dbReference>
<evidence type="ECO:0000313" key="9">
    <source>
        <dbReference type="Proteomes" id="UP001272137"/>
    </source>
</evidence>
<dbReference type="SMART" id="SM00862">
    <property type="entry name" value="Trans_reg_C"/>
    <property type="match status" value="1"/>
</dbReference>
<dbReference type="InterPro" id="IPR016032">
    <property type="entry name" value="Sig_transdc_resp-reg_C-effctor"/>
</dbReference>
<name>A0AAW9CIC2_BURTH</name>
<sequence length="246" mass="26793">MDYDPVLTDYLCRLLSTGEQACRAFSTGRALLEGLKHETFDLVVLAREISDRSGGDFLRRIRRGAAAPLPVMLVGYGDSESGIGALLNAGAADFIARPVSPAMLRARVDALLSGDCDAGEAAAVRRFDRFEFSSLSRRVRFGRRTVALTQTEFDLAMLLFRHCNRPLSQACIAGAVRRRDEADLPPHVLATHVAALRAKLELRPGNGYRLTPIYGYGYRLERIAGRLMTTTSVAPIPRPAAGAAFA</sequence>
<dbReference type="CDD" id="cd00156">
    <property type="entry name" value="REC"/>
    <property type="match status" value="1"/>
</dbReference>
<evidence type="ECO:0000259" key="7">
    <source>
        <dbReference type="PROSITE" id="PS51755"/>
    </source>
</evidence>
<dbReference type="AlphaFoldDB" id="A0AAW9CIC2"/>
<dbReference type="Pfam" id="PF00072">
    <property type="entry name" value="Response_reg"/>
    <property type="match status" value="1"/>
</dbReference>
<accession>A0AAW9CIC2</accession>
<dbReference type="Proteomes" id="UP001272137">
    <property type="component" value="Unassembled WGS sequence"/>
</dbReference>
<dbReference type="GO" id="GO:0032993">
    <property type="term" value="C:protein-DNA complex"/>
    <property type="evidence" value="ECO:0007669"/>
    <property type="project" value="TreeGrafter"/>
</dbReference>
<dbReference type="CDD" id="cd00383">
    <property type="entry name" value="trans_reg_C"/>
    <property type="match status" value="1"/>
</dbReference>
<dbReference type="EMBL" id="QXCT01000001">
    <property type="protein sequence ID" value="MDW9250690.1"/>
    <property type="molecule type" value="Genomic_DNA"/>
</dbReference>
<dbReference type="SMART" id="SM00448">
    <property type="entry name" value="REC"/>
    <property type="match status" value="1"/>
</dbReference>
<dbReference type="PANTHER" id="PTHR48111">
    <property type="entry name" value="REGULATOR OF RPOS"/>
    <property type="match status" value="1"/>
</dbReference>
<dbReference type="RefSeq" id="WP_187368540.1">
    <property type="nucleotide sequence ID" value="NZ_JANUQN010000008.1"/>
</dbReference>
<dbReference type="SUPFAM" id="SSF52172">
    <property type="entry name" value="CheY-like"/>
    <property type="match status" value="1"/>
</dbReference>
<dbReference type="PROSITE" id="PS50110">
    <property type="entry name" value="RESPONSE_REGULATORY"/>
    <property type="match status" value="1"/>
</dbReference>
<evidence type="ECO:0000313" key="8">
    <source>
        <dbReference type="EMBL" id="MDW9250690.1"/>
    </source>
</evidence>
<feature type="domain" description="OmpR/PhoB-type" evidence="7">
    <location>
        <begin position="122"/>
        <end position="222"/>
    </location>
</feature>
<dbReference type="PANTHER" id="PTHR48111:SF40">
    <property type="entry name" value="PHOSPHATE REGULON TRANSCRIPTIONAL REGULATORY PROTEIN PHOB"/>
    <property type="match status" value="1"/>
</dbReference>
<dbReference type="GO" id="GO:0000976">
    <property type="term" value="F:transcription cis-regulatory region binding"/>
    <property type="evidence" value="ECO:0007669"/>
    <property type="project" value="TreeGrafter"/>
</dbReference>
<dbReference type="Gene3D" id="3.40.50.2300">
    <property type="match status" value="1"/>
</dbReference>
<dbReference type="InterPro" id="IPR039420">
    <property type="entry name" value="WalR-like"/>
</dbReference>
<dbReference type="InterPro" id="IPR001789">
    <property type="entry name" value="Sig_transdc_resp-reg_receiver"/>
</dbReference>
<comment type="caution">
    <text evidence="8">The sequence shown here is derived from an EMBL/GenBank/DDBJ whole genome shotgun (WGS) entry which is preliminary data.</text>
</comment>
<evidence type="ECO:0000256" key="5">
    <source>
        <dbReference type="PROSITE-ProRule" id="PRU01091"/>
    </source>
</evidence>
<evidence type="ECO:0000259" key="6">
    <source>
        <dbReference type="PROSITE" id="PS50110"/>
    </source>
</evidence>
<dbReference type="GO" id="GO:0006355">
    <property type="term" value="P:regulation of DNA-templated transcription"/>
    <property type="evidence" value="ECO:0007669"/>
    <property type="project" value="InterPro"/>
</dbReference>
<protein>
    <submittedName>
        <fullName evidence="8">Response regulator</fullName>
    </submittedName>
</protein>
<proteinExistence type="predicted"/>
<dbReference type="Gene3D" id="1.10.10.10">
    <property type="entry name" value="Winged helix-like DNA-binding domain superfamily/Winged helix DNA-binding domain"/>
    <property type="match status" value="1"/>
</dbReference>
<gene>
    <name evidence="8" type="ORF">C7S16_6759</name>
</gene>
<comment type="caution">
    <text evidence="4">Lacks conserved residue(s) required for the propagation of feature annotation.</text>
</comment>
<dbReference type="GO" id="GO:0005829">
    <property type="term" value="C:cytosol"/>
    <property type="evidence" value="ECO:0007669"/>
    <property type="project" value="TreeGrafter"/>
</dbReference>
<dbReference type="InterPro" id="IPR011006">
    <property type="entry name" value="CheY-like_superfamily"/>
</dbReference>
<dbReference type="InterPro" id="IPR036388">
    <property type="entry name" value="WH-like_DNA-bd_sf"/>
</dbReference>
<keyword evidence="2" id="KW-0902">Two-component regulatory system</keyword>
<feature type="domain" description="Response regulatory" evidence="6">
    <location>
        <begin position="1"/>
        <end position="112"/>
    </location>
</feature>
<keyword evidence="3 5" id="KW-0238">DNA-binding</keyword>
<evidence type="ECO:0000256" key="1">
    <source>
        <dbReference type="ARBA" id="ARBA00022553"/>
    </source>
</evidence>
<organism evidence="8 9">
    <name type="scientific">Burkholderia thailandensis</name>
    <dbReference type="NCBI Taxonomy" id="57975"/>
    <lineage>
        <taxon>Bacteria</taxon>
        <taxon>Pseudomonadati</taxon>
        <taxon>Pseudomonadota</taxon>
        <taxon>Betaproteobacteria</taxon>
        <taxon>Burkholderiales</taxon>
        <taxon>Burkholderiaceae</taxon>
        <taxon>Burkholderia</taxon>
        <taxon>pseudomallei group</taxon>
    </lineage>
</organism>
<dbReference type="Pfam" id="PF00486">
    <property type="entry name" value="Trans_reg_C"/>
    <property type="match status" value="1"/>
</dbReference>
<evidence type="ECO:0000256" key="2">
    <source>
        <dbReference type="ARBA" id="ARBA00023012"/>
    </source>
</evidence>
<feature type="DNA-binding region" description="OmpR/PhoB-type" evidence="5">
    <location>
        <begin position="122"/>
        <end position="222"/>
    </location>
</feature>
<dbReference type="GO" id="GO:0000156">
    <property type="term" value="F:phosphorelay response regulator activity"/>
    <property type="evidence" value="ECO:0007669"/>
    <property type="project" value="TreeGrafter"/>
</dbReference>
<evidence type="ECO:0000256" key="4">
    <source>
        <dbReference type="PROSITE-ProRule" id="PRU00169"/>
    </source>
</evidence>